<comment type="catalytic activity">
    <reaction evidence="13">
        <text>an alpha-D-Glc-(1-&gt;3)-alpha-D-Glc-(1-&gt;3)-alpha-D-Man-(1-&gt;2)-alpha-D-Man-(1-&gt;2)-alpha-D-Man-(1-&gt;3)-[alpha-D-Man-(1-&gt;2)-alpha-D-Man-(1-&gt;3)-[alpha-D-Man-(1-&gt;2)-alpha-D-Man-(1-&gt;6)]-alpha-D-Man-(1-&gt;6)]-beta-D-Man-(1-&gt;4)-beta-D-GlcNAc-(1-&gt;4)-alpha-D-GlcNAc-diphospho-di-trans,poly-cis-dolichol + a di-trans,poly-cis-dolichyl beta-D-glucosyl phosphate = a alpha-D-Glc-(1-&gt;2)-alpha-D-Glc-(1-&gt;3)-alpha-D-Glc-(1-&gt;3)-alpha-D-Man-(1-&gt;2)-alpha-D-Man-(1-&gt;2)-alpha-D-Man-(1-&gt;3)-[alpha-D-Man-(1-&gt;2)-alpha-D-Man-(1-&gt;3)-[alpha-D-Man-(1-&gt;2)-alpha-D-Man-(1-&gt;6)]-alpha-D-Man-(1-&gt;6)]-beta-D-Man-(1-&gt;4)-beta-D-GlcNAc-(1-&gt;4)-alpha-D-GlcNAc-diphospho-di-trans,poly-cis-dolichol + a di-trans,poly-cis-dolichyl phosphate + H(+)</text>
        <dbReference type="Rhea" id="RHEA:29543"/>
        <dbReference type="Rhea" id="RHEA-COMP:19498"/>
        <dbReference type="Rhea" id="RHEA-COMP:19502"/>
        <dbReference type="Rhea" id="RHEA-COMP:19512"/>
        <dbReference type="Rhea" id="RHEA-COMP:19522"/>
        <dbReference type="ChEBI" id="CHEBI:15378"/>
        <dbReference type="ChEBI" id="CHEBI:57525"/>
        <dbReference type="ChEBI" id="CHEBI:57683"/>
        <dbReference type="ChEBI" id="CHEBI:132522"/>
        <dbReference type="ChEBI" id="CHEBI:132523"/>
        <dbReference type="EC" id="2.4.1.256"/>
    </reaction>
    <physiologicalReaction direction="left-to-right" evidence="13">
        <dbReference type="Rhea" id="RHEA:29544"/>
    </physiologicalReaction>
</comment>
<evidence type="ECO:0000256" key="4">
    <source>
        <dbReference type="ARBA" id="ARBA00011967"/>
    </source>
</evidence>
<evidence type="ECO:0000256" key="14">
    <source>
        <dbReference type="PIRNR" id="PIRNR028810"/>
    </source>
</evidence>
<feature type="transmembrane region" description="Helical" evidence="14">
    <location>
        <begin position="73"/>
        <end position="94"/>
    </location>
</feature>
<dbReference type="RefSeq" id="XP_067548372.1">
    <property type="nucleotide sequence ID" value="XM_067691944.1"/>
</dbReference>
<evidence type="ECO:0000256" key="7">
    <source>
        <dbReference type="ARBA" id="ARBA00022679"/>
    </source>
</evidence>
<dbReference type="EMBL" id="JAEOAQ010000003">
    <property type="protein sequence ID" value="KAG5419256.1"/>
    <property type="molecule type" value="Genomic_DNA"/>
</dbReference>
<comment type="caution">
    <text evidence="15">The sequence shown here is derived from an EMBL/GenBank/DDBJ whole genome shotgun (WGS) entry which is preliminary data.</text>
</comment>
<keyword evidence="11 14" id="KW-0472">Membrane</keyword>
<dbReference type="GeneID" id="93651652"/>
<evidence type="ECO:0000256" key="3">
    <source>
        <dbReference type="ARBA" id="ARBA00010600"/>
    </source>
</evidence>
<dbReference type="GO" id="GO:0005789">
    <property type="term" value="C:endoplasmic reticulum membrane"/>
    <property type="evidence" value="ECO:0007669"/>
    <property type="project" value="UniProtKB-SubCell"/>
</dbReference>
<dbReference type="PANTHER" id="PTHR12989">
    <property type="entry name" value="ALPHA-1,2-GLUCOSYLTRANSFERASE ALG10"/>
    <property type="match status" value="1"/>
</dbReference>
<dbReference type="GO" id="GO:0006488">
    <property type="term" value="P:dolichol-linked oligosaccharide biosynthetic process"/>
    <property type="evidence" value="ECO:0007669"/>
    <property type="project" value="UniProtKB-UniRule"/>
</dbReference>
<dbReference type="EC" id="2.4.1.256" evidence="4 14"/>
<evidence type="ECO:0000256" key="12">
    <source>
        <dbReference type="ARBA" id="ARBA00044727"/>
    </source>
</evidence>
<comment type="function">
    <text evidence="12">Dol-P-Glc:Glc(2)Man(9)GlcNAc(2)-PP-Dol alpha-1,2-glucosyltransferase that operates in the biosynthetic pathway of dolichol-linked oligosaccharides, the glycan precursors employed in protein asparagine (N)-glycosylation. The assembly of dolichol-linked oligosaccharides begins on the cytosolic side of the endoplasmic reticulum membrane and finishes in its lumen. The sequential addition of sugars to dolichol pyrophosphate produces dolichol-linked oligosaccharides containing fourteen sugars, including two GlcNAcs, nine mannoses and three glucoses. Once assembled, the oligosaccharide is transferred from the lipid to nascent proteins by oligosaccharyltransferases. In the lumen of the endoplasmic reticulum, adds the third and last glucose residue from dolichyl phosphate glucose (Dol-P-Glc) onto the lipid-linked oligosaccharide intermediate Glc(2)Man(9)GlcNAc(2)-PP-Dol to produce Glc(3)Man(9)GlcNAc(2)-PP-Dol.</text>
</comment>
<sequence>MPLIVPNRSIYLEPVAKYACVLLFLILCWKVFSKTKELVTQPFIDEIFHLRQCQTYCAYKFDKWDPKITTPPGLYLLGFLYAKSLELITGAQQLCGDYNILRSLNLLGGVVVFPIVLWNFKRSTSQQLWTINVISQPLLFTYYFLFYTDVWSTILVVMALSLVNTRAHQWPILSSVTGFASLWMRQTNIIWVAFIAVVYIDRQVYRRQSFANRVSSFIASSFKNWLPLTGFAINFVLFAVFLKYNGGITFGDKENHQIQLHFVQVFYCFTFINFFTWPVWLNRSAVPRYMKFITGNYGLNLIFNLATFAGIKYIIDNYTIVHPFLLADNRHYTFYIFKRLLSHKYSSVAAVPVYHFATYNMITSLARSRSLNLSPIGIIAFIGAIIVTIVPSPLFEPRYYIIPLVIFRLYIAPSYRLSHLIEFVWLNMINILTSYIFFTYQFTWISEPGSIQRIIW</sequence>
<feature type="transmembrane region" description="Helical" evidence="14">
    <location>
        <begin position="262"/>
        <end position="281"/>
    </location>
</feature>
<protein>
    <recommendedName>
        <fullName evidence="5 14">Dol-P-Glc:Glc(2)Man(9)GlcNAc(2)-PP-Dol alpha-1,2-glucosyltransferase</fullName>
        <ecNumber evidence="4 14">2.4.1.256</ecNumber>
    </recommendedName>
</protein>
<comment type="caution">
    <text evidence="14">Lacks conserved residue(s) required for the propagation of feature annotation.</text>
</comment>
<evidence type="ECO:0000256" key="11">
    <source>
        <dbReference type="ARBA" id="ARBA00023136"/>
    </source>
</evidence>
<dbReference type="UniPathway" id="UPA00378"/>
<evidence type="ECO:0000256" key="13">
    <source>
        <dbReference type="ARBA" id="ARBA00048064"/>
    </source>
</evidence>
<keyword evidence="16" id="KW-1185">Reference proteome</keyword>
<feature type="transmembrane region" description="Helical" evidence="14">
    <location>
        <begin position="371"/>
        <end position="391"/>
    </location>
</feature>
<evidence type="ECO:0000256" key="8">
    <source>
        <dbReference type="ARBA" id="ARBA00022692"/>
    </source>
</evidence>
<feature type="transmembrane region" description="Helical" evidence="14">
    <location>
        <begin position="15"/>
        <end position="32"/>
    </location>
</feature>
<reference evidence="15 16" key="1">
    <citation type="submission" date="2020-12" db="EMBL/GenBank/DDBJ databases">
        <title>Effect of drift, selection, and recombination on the evolution of hybrid genomes in Candida yeast pathogens.</title>
        <authorList>
            <person name="Mixao V."/>
            <person name="Ksiezopolska E."/>
            <person name="Saus E."/>
            <person name="Boekhout T."/>
            <person name="Gacser A."/>
            <person name="Gabaldon T."/>
        </authorList>
    </citation>
    <scope>NUCLEOTIDE SEQUENCE [LARGE SCALE GENOMIC DNA]</scope>
    <source>
        <strain evidence="15 16">BP57</strain>
    </source>
</reference>
<evidence type="ECO:0000256" key="5">
    <source>
        <dbReference type="ARBA" id="ARBA00018512"/>
    </source>
</evidence>
<accession>A0A8H8DCX7</accession>
<dbReference type="PIRSF" id="PIRSF028810">
    <property type="entry name" value="Alpha1_2_glucosyltferase_Alg10"/>
    <property type="match status" value="1"/>
</dbReference>
<evidence type="ECO:0000256" key="6">
    <source>
        <dbReference type="ARBA" id="ARBA00022676"/>
    </source>
</evidence>
<evidence type="ECO:0000256" key="2">
    <source>
        <dbReference type="ARBA" id="ARBA00004922"/>
    </source>
</evidence>
<proteinExistence type="inferred from homology"/>
<dbReference type="InterPro" id="IPR016900">
    <property type="entry name" value="Alg10"/>
</dbReference>
<evidence type="ECO:0000313" key="15">
    <source>
        <dbReference type="EMBL" id="KAG5419256.1"/>
    </source>
</evidence>
<comment type="pathway">
    <text evidence="2">Protein modification; protein glycosylation.</text>
</comment>
<keyword evidence="10 14" id="KW-1133">Transmembrane helix</keyword>
<dbReference type="Pfam" id="PF04922">
    <property type="entry name" value="DIE2_ALG10"/>
    <property type="match status" value="1"/>
</dbReference>
<feature type="transmembrane region" description="Helical" evidence="14">
    <location>
        <begin position="100"/>
        <end position="120"/>
    </location>
</feature>
<keyword evidence="8 14" id="KW-0812">Transmembrane</keyword>
<feature type="transmembrane region" description="Helical" evidence="14">
    <location>
        <begin position="420"/>
        <end position="438"/>
    </location>
</feature>
<comment type="similarity">
    <text evidence="3 14">Belongs to the ALG10 glucosyltransferase family.</text>
</comment>
<organism evidence="15 16">
    <name type="scientific">Candida metapsilosis</name>
    <dbReference type="NCBI Taxonomy" id="273372"/>
    <lineage>
        <taxon>Eukaryota</taxon>
        <taxon>Fungi</taxon>
        <taxon>Dikarya</taxon>
        <taxon>Ascomycota</taxon>
        <taxon>Saccharomycotina</taxon>
        <taxon>Pichiomycetes</taxon>
        <taxon>Debaryomycetaceae</taxon>
        <taxon>Candida/Lodderomyces clade</taxon>
        <taxon>Candida</taxon>
    </lineage>
</organism>
<keyword evidence="6 14" id="KW-0328">Glycosyltransferase</keyword>
<dbReference type="PANTHER" id="PTHR12989:SF10">
    <property type="entry name" value="DOL-P-GLC:GLC(2)MAN(9)GLCNAC(2)-PP-DOL ALPHA-1,2-GLUCOSYLTRANSFERASE-RELATED"/>
    <property type="match status" value="1"/>
</dbReference>
<dbReference type="OrthoDB" id="4769at2759"/>
<dbReference type="Proteomes" id="UP000669133">
    <property type="component" value="Unassembled WGS sequence"/>
</dbReference>
<feature type="transmembrane region" description="Helical" evidence="14">
    <location>
        <begin position="222"/>
        <end position="242"/>
    </location>
</feature>
<gene>
    <name evidence="15" type="ORF">I9W82_003023</name>
</gene>
<dbReference type="GO" id="GO:0106073">
    <property type="term" value="F:dolichyl pyrophosphate Glc2Man9GlcNAc2 alpha-1,2-glucosyltransferase activity"/>
    <property type="evidence" value="ECO:0007669"/>
    <property type="project" value="UniProtKB-UniRule"/>
</dbReference>
<evidence type="ECO:0000313" key="16">
    <source>
        <dbReference type="Proteomes" id="UP000669133"/>
    </source>
</evidence>
<dbReference type="AlphaFoldDB" id="A0A8H8DCX7"/>
<feature type="transmembrane region" description="Helical" evidence="14">
    <location>
        <begin position="140"/>
        <end position="163"/>
    </location>
</feature>
<feature type="transmembrane region" description="Helical" evidence="14">
    <location>
        <begin position="397"/>
        <end position="413"/>
    </location>
</feature>
<name>A0A8H8DCX7_9ASCO</name>
<keyword evidence="7" id="KW-0808">Transferase</keyword>
<feature type="transmembrane region" description="Helical" evidence="14">
    <location>
        <begin position="183"/>
        <end position="201"/>
    </location>
</feature>
<evidence type="ECO:0000256" key="10">
    <source>
        <dbReference type="ARBA" id="ARBA00022989"/>
    </source>
</evidence>
<comment type="subcellular location">
    <subcellularLocation>
        <location evidence="1">Endoplasmic reticulum membrane</location>
        <topology evidence="1">Multi-pass membrane protein</topology>
    </subcellularLocation>
</comment>
<keyword evidence="9" id="KW-0256">Endoplasmic reticulum</keyword>
<evidence type="ECO:0000256" key="9">
    <source>
        <dbReference type="ARBA" id="ARBA00022824"/>
    </source>
</evidence>
<evidence type="ECO:0000256" key="1">
    <source>
        <dbReference type="ARBA" id="ARBA00004477"/>
    </source>
</evidence>